<dbReference type="PROSITE" id="PS51464">
    <property type="entry name" value="SIS"/>
    <property type="match status" value="1"/>
</dbReference>
<dbReference type="PANTHER" id="PTHR10088">
    <property type="entry name" value="GLUCOKINASE REGULATORY PROTEIN"/>
    <property type="match status" value="1"/>
</dbReference>
<dbReference type="NCBIfam" id="NF003915">
    <property type="entry name" value="PRK05441.1"/>
    <property type="match status" value="1"/>
</dbReference>
<dbReference type="GO" id="GO:0016803">
    <property type="term" value="F:ether hydrolase activity"/>
    <property type="evidence" value="ECO:0007669"/>
    <property type="project" value="TreeGrafter"/>
</dbReference>
<dbReference type="InterPro" id="IPR001347">
    <property type="entry name" value="SIS_dom"/>
</dbReference>
<proteinExistence type="predicted"/>
<dbReference type="Gene3D" id="3.40.50.10490">
    <property type="entry name" value="Glucose-6-phosphate isomerase like protein, domain 1"/>
    <property type="match status" value="1"/>
</dbReference>
<dbReference type="AlphaFoldDB" id="A0A5D4H1B4"/>
<accession>A0A5D4H1B4</accession>
<dbReference type="PANTHER" id="PTHR10088:SF4">
    <property type="entry name" value="GLUCOKINASE REGULATORY PROTEIN"/>
    <property type="match status" value="1"/>
</dbReference>
<evidence type="ECO:0000313" key="4">
    <source>
        <dbReference type="EMBL" id="TYR32630.1"/>
    </source>
</evidence>
<sequence length="279" mass="30455">MLNHSTTKITEQPSKHRHLEKMTVGEITRRINEEDKTVPNAIEKVLPSLNKLIEALVEKLKNGGRLFYLGAGSGGRLSVLDAIEMPTTYGVPKGLFNVILAGGVDKLVEALEEKEDDIHEGPRQLTLNKVGVKDLVIGISASGTTPFVLESLKYCKENGIITGCIVSNPDSAIARYADFPVEVITGPEFVAGSTRMKCGTAQKMIFDIISTTTMIQLGRVEDNSMVHVSLINDKIKDRAVRMLMQKTGITDYEEASALLSKHGSVKTAKDVFLNNDVSQ</sequence>
<dbReference type="GO" id="GO:0097367">
    <property type="term" value="F:carbohydrate derivative binding"/>
    <property type="evidence" value="ECO:0007669"/>
    <property type="project" value="InterPro"/>
</dbReference>
<reference evidence="4 5" key="1">
    <citation type="submission" date="2019-08" db="EMBL/GenBank/DDBJ databases">
        <title>Phlebobacter frassis gen. nov. sp. nov., a new member of family Sphingobacteriaceae isolated from sand fly rearing media.</title>
        <authorList>
            <person name="Kakumanu M.L."/>
            <person name="Marayati B.F."/>
            <person name="Wada-Katsumata A."/>
            <person name="Wasserberg G."/>
            <person name="Schal C."/>
            <person name="Apperson C.S."/>
            <person name="Ponnusamy L."/>
        </authorList>
    </citation>
    <scope>NUCLEOTIDE SEQUENCE [LARGE SCALE GENOMIC DNA]</scope>
    <source>
        <strain evidence="4 5">SSI9</strain>
    </source>
</reference>
<dbReference type="InterPro" id="IPR046348">
    <property type="entry name" value="SIS_dom_sf"/>
</dbReference>
<dbReference type="InterPro" id="IPR005488">
    <property type="entry name" value="Etherase_MurQ"/>
</dbReference>
<dbReference type="Gene3D" id="1.10.8.1080">
    <property type="match status" value="1"/>
</dbReference>
<dbReference type="SUPFAM" id="SSF53697">
    <property type="entry name" value="SIS domain"/>
    <property type="match status" value="1"/>
</dbReference>
<name>A0A5D4H1B4_9SPHI</name>
<keyword evidence="1" id="KW-0456">Lyase</keyword>
<dbReference type="GO" id="GO:0016835">
    <property type="term" value="F:carbon-oxygen lyase activity"/>
    <property type="evidence" value="ECO:0007669"/>
    <property type="project" value="InterPro"/>
</dbReference>
<dbReference type="RefSeq" id="WP_148920758.1">
    <property type="nucleotide sequence ID" value="NZ_VTAV01000018.1"/>
</dbReference>
<feature type="domain" description="SIS" evidence="3">
    <location>
        <begin position="56"/>
        <end position="219"/>
    </location>
</feature>
<dbReference type="GO" id="GO:0046348">
    <property type="term" value="P:amino sugar catabolic process"/>
    <property type="evidence" value="ECO:0007669"/>
    <property type="project" value="InterPro"/>
</dbReference>
<gene>
    <name evidence="4" type="ORF">FXV77_18660</name>
</gene>
<protein>
    <submittedName>
        <fullName evidence="4">N-acetylmuramic acid 6-phosphate etherase</fullName>
    </submittedName>
</protein>
<evidence type="ECO:0000256" key="1">
    <source>
        <dbReference type="ARBA" id="ARBA00023239"/>
    </source>
</evidence>
<dbReference type="NCBIfam" id="NF009222">
    <property type="entry name" value="PRK12570.1"/>
    <property type="match status" value="1"/>
</dbReference>
<dbReference type="Pfam" id="PF22645">
    <property type="entry name" value="GKRP_SIS_N"/>
    <property type="match status" value="1"/>
</dbReference>
<dbReference type="GO" id="GO:0009254">
    <property type="term" value="P:peptidoglycan turnover"/>
    <property type="evidence" value="ECO:0007669"/>
    <property type="project" value="TreeGrafter"/>
</dbReference>
<keyword evidence="5" id="KW-1185">Reference proteome</keyword>
<evidence type="ECO:0000313" key="5">
    <source>
        <dbReference type="Proteomes" id="UP000322362"/>
    </source>
</evidence>
<evidence type="ECO:0000256" key="2">
    <source>
        <dbReference type="ARBA" id="ARBA00023277"/>
    </source>
</evidence>
<comment type="caution">
    <text evidence="4">The sequence shown here is derived from an EMBL/GenBank/DDBJ whole genome shotgun (WGS) entry which is preliminary data.</text>
</comment>
<organism evidence="4 5">
    <name type="scientific">Sphingobacterium phlebotomi</name>
    <dbReference type="NCBI Taxonomy" id="2605433"/>
    <lineage>
        <taxon>Bacteria</taxon>
        <taxon>Pseudomonadati</taxon>
        <taxon>Bacteroidota</taxon>
        <taxon>Sphingobacteriia</taxon>
        <taxon>Sphingobacteriales</taxon>
        <taxon>Sphingobacteriaceae</taxon>
        <taxon>Sphingobacterium</taxon>
    </lineage>
</organism>
<evidence type="ECO:0000259" key="3">
    <source>
        <dbReference type="PROSITE" id="PS51464"/>
    </source>
</evidence>
<dbReference type="EMBL" id="VTAV01000018">
    <property type="protein sequence ID" value="TYR32630.1"/>
    <property type="molecule type" value="Genomic_DNA"/>
</dbReference>
<dbReference type="Proteomes" id="UP000322362">
    <property type="component" value="Unassembled WGS sequence"/>
</dbReference>
<dbReference type="CDD" id="cd05007">
    <property type="entry name" value="SIS_Etherase"/>
    <property type="match status" value="1"/>
</dbReference>
<dbReference type="InterPro" id="IPR040190">
    <property type="entry name" value="MURQ/GCKR"/>
</dbReference>
<keyword evidence="2" id="KW-0119">Carbohydrate metabolism</keyword>